<proteinExistence type="predicted"/>
<dbReference type="RefSeq" id="WP_250931309.1">
    <property type="nucleotide sequence ID" value="NZ_JAMQBK010000062.1"/>
</dbReference>
<comment type="caution">
    <text evidence="1">The sequence shown here is derived from an EMBL/GenBank/DDBJ whole genome shotgun (WGS) entry which is preliminary data.</text>
</comment>
<accession>A0ABT0UAK8</accession>
<gene>
    <name evidence="1" type="ORF">NB063_23330</name>
</gene>
<dbReference type="EMBL" id="JAMQBK010000062">
    <property type="protein sequence ID" value="MCM2373555.1"/>
    <property type="molecule type" value="Genomic_DNA"/>
</dbReference>
<organism evidence="1 2">
    <name type="scientific">Aporhodopirellula aestuarii</name>
    <dbReference type="NCBI Taxonomy" id="2950107"/>
    <lineage>
        <taxon>Bacteria</taxon>
        <taxon>Pseudomonadati</taxon>
        <taxon>Planctomycetota</taxon>
        <taxon>Planctomycetia</taxon>
        <taxon>Pirellulales</taxon>
        <taxon>Pirellulaceae</taxon>
        <taxon>Aporhodopirellula</taxon>
    </lineage>
</organism>
<evidence type="ECO:0000313" key="2">
    <source>
        <dbReference type="Proteomes" id="UP001202961"/>
    </source>
</evidence>
<dbReference type="Proteomes" id="UP001202961">
    <property type="component" value="Unassembled WGS sequence"/>
</dbReference>
<name>A0ABT0UAK8_9BACT</name>
<reference evidence="1 2" key="1">
    <citation type="journal article" date="2022" name="Syst. Appl. Microbiol.">
        <title>Rhodopirellula aestuarii sp. nov., a novel member of the genus Rhodopirellula isolated from brackish sediments collected in the Tagus River estuary, Portugal.</title>
        <authorList>
            <person name="Vitorino I.R."/>
            <person name="Klimek D."/>
            <person name="Calusinska M."/>
            <person name="Lobo-da-Cunha A."/>
            <person name="Vasconcelos V."/>
            <person name="Lage O.M."/>
        </authorList>
    </citation>
    <scope>NUCLEOTIDE SEQUENCE [LARGE SCALE GENOMIC DNA]</scope>
    <source>
        <strain evidence="1 2">ICT_H3.1</strain>
    </source>
</reference>
<keyword evidence="2" id="KW-1185">Reference proteome</keyword>
<sequence length="52" mass="5755">MATVFRLDFIEFAHLVSVVMVTAMTLNAWANPVVAIEDGVQLEEVSREVAFS</sequence>
<evidence type="ECO:0000313" key="1">
    <source>
        <dbReference type="EMBL" id="MCM2373555.1"/>
    </source>
</evidence>
<protein>
    <submittedName>
        <fullName evidence="1">Uncharacterized protein</fullName>
    </submittedName>
</protein>